<dbReference type="NCBIfam" id="TIGR00594">
    <property type="entry name" value="polc"/>
    <property type="match status" value="1"/>
</dbReference>
<keyword evidence="7" id="KW-0235">DNA replication</keyword>
<dbReference type="FunFam" id="1.10.10.1600:FF:000001">
    <property type="entry name" value="DNA polymerase III subunit alpha"/>
    <property type="match status" value="1"/>
</dbReference>
<dbReference type="RefSeq" id="WP_109839391.1">
    <property type="nucleotide sequence ID" value="NZ_QGKM01000078.1"/>
</dbReference>
<evidence type="ECO:0000256" key="2">
    <source>
        <dbReference type="ARBA" id="ARBA00012417"/>
    </source>
</evidence>
<dbReference type="GO" id="GO:0006260">
    <property type="term" value="P:DNA replication"/>
    <property type="evidence" value="ECO:0007669"/>
    <property type="project" value="UniProtKB-KW"/>
</dbReference>
<dbReference type="Gene3D" id="3.20.20.140">
    <property type="entry name" value="Metal-dependent hydrolases"/>
    <property type="match status" value="1"/>
</dbReference>
<evidence type="ECO:0000256" key="6">
    <source>
        <dbReference type="ARBA" id="ARBA00022695"/>
    </source>
</evidence>
<dbReference type="GO" id="GO:0005737">
    <property type="term" value="C:cytoplasm"/>
    <property type="evidence" value="ECO:0007669"/>
    <property type="project" value="UniProtKB-SubCell"/>
</dbReference>
<dbReference type="OrthoDB" id="9803237at2"/>
<dbReference type="SMART" id="SM00481">
    <property type="entry name" value="POLIIIAc"/>
    <property type="match status" value="1"/>
</dbReference>
<dbReference type="InterPro" id="IPR016195">
    <property type="entry name" value="Pol/histidinol_Pase-like"/>
</dbReference>
<dbReference type="PANTHER" id="PTHR32294">
    <property type="entry name" value="DNA POLYMERASE III SUBUNIT ALPHA"/>
    <property type="match status" value="1"/>
</dbReference>
<dbReference type="GO" id="GO:0003676">
    <property type="term" value="F:nucleic acid binding"/>
    <property type="evidence" value="ECO:0007669"/>
    <property type="project" value="InterPro"/>
</dbReference>
<evidence type="ECO:0000259" key="10">
    <source>
        <dbReference type="SMART" id="SM00481"/>
    </source>
</evidence>
<dbReference type="Pfam" id="PF07733">
    <property type="entry name" value="DNA_pol3_alpha"/>
    <property type="match status" value="1"/>
</dbReference>
<reference evidence="11 12" key="1">
    <citation type="submission" date="2018-05" db="EMBL/GenBank/DDBJ databases">
        <title>Leucothrix arctica sp. nov., isolated from Arctic seawater.</title>
        <authorList>
            <person name="Choi A."/>
            <person name="Baek K."/>
        </authorList>
    </citation>
    <scope>NUCLEOTIDE SEQUENCE [LARGE SCALE GENOMIC DNA]</scope>
    <source>
        <strain evidence="11 12">JCM 18388</strain>
    </source>
</reference>
<keyword evidence="4" id="KW-0963">Cytoplasm</keyword>
<evidence type="ECO:0000256" key="1">
    <source>
        <dbReference type="ARBA" id="ARBA00004496"/>
    </source>
</evidence>
<dbReference type="NCBIfam" id="NF004226">
    <property type="entry name" value="PRK05673.1"/>
    <property type="match status" value="1"/>
</dbReference>
<dbReference type="CDD" id="cd07433">
    <property type="entry name" value="PHP_PolIIIA_DnaE1"/>
    <property type="match status" value="1"/>
</dbReference>
<dbReference type="FunFam" id="1.10.150.870:FF:000001">
    <property type="entry name" value="DNA polymerase III subunit alpha"/>
    <property type="match status" value="1"/>
</dbReference>
<sequence length="1155" mass="129695">MSFVHLRLHTEFSLVDSTLRIKKMMPAVEEGGMPAIAMTDQNNLFAMVKFYRAAMGQGLKPIFGVDVLLQDENDQNLLYHMILLCQNNQGYLNVSKLISKAYQEGQVLGVPRVKREWVKELNEGIIALSGGKSGDIGYSLLADNKEEAERRLKEWKEVFPDRYYLELQRTGRTGDERYLQSAVELAVANDVPVVATNDVRFLTEDDFSSHEARVCIHDGFTLADKRREKKYSNQQYLRSADEMKELFKDIPSAIENTLEIAKRCTVELTLGKNYLPAFPIPEGMTEAEYFCQVSREGMEERFKVMFDVDSEEFKEQRKEYDERLQVELDVINGMGFPGYFLIVADFIQWGKDNDVPVGPGRGSGAGSLVAYALKITDIDPLLYDLLFERFLNPERVSMPDFDIDFCMDKREMVIDYVAETYGRDKVSQIITYGSMAAKAVVRDVGRILGHPYGFVDRIAKLIPFEIKMTLTKALIDSPDLKALYDEDEEVKSLIDLALSLEGLTRNVGKHAGGVLISPSALVDFTPLYCEEGGGSLVSQFDKDDVEAVGLVKFDFLGLRNLTIIDWAVKIINDLRTEKGEELLDISQIDLADEKSFELLRSAKTTAVFQLESRGMKELIGRLQPDVFEDIVALVALYRPGPLQSGMVDDFVNRKKGIAKVEYPHPDLEPVLNTTYGVIVYQEQVMQIAQILAGYSLGGADMLRRAMGKKKPEEMAKQREIFMEGSGGRNIDPAQATAIFDLMEKFAEYGFNKSHSAAYALVSFQTIWLKAHYPAAFMAAVLSSDMDNTEKVVTFVDECRQLGLEVIPPDVNRSGYRFSTENEGNVIFGLGAIKGAGESAIGVILAEREANGPFVSMADVCKRVNSNKLSKRTLETLINAGVFDSLGKNRNSMQAHLPEVIRMASQLHRDEAIGQTDLFGGSMVVEQDEKLAPDLPEWPERDRLRMEKDALGLYLTGHPINEYEEEIAQMRSMKLSDLAEEDSTQKYQKHPVVLAGLVSAIRTQNTEKGKRAFVQLDDKTAYYEIFIFSNVFEEYEHLIVKEEVLVISGTLNTEYHTGNTRLRIEALYDVATARSMFARSLNLTVSEAQSQNGFIDHLASLIPPEGESECPIFVNYENQQATAQVRLGAAYKAPLDNASLESLRGYLGQDKVKINY</sequence>
<dbReference type="Pfam" id="PF17657">
    <property type="entry name" value="DNA_pol3_finger"/>
    <property type="match status" value="1"/>
</dbReference>
<evidence type="ECO:0000256" key="9">
    <source>
        <dbReference type="ARBA" id="ARBA00049244"/>
    </source>
</evidence>
<dbReference type="InterPro" id="IPR004805">
    <property type="entry name" value="DnaE2/DnaE/PolC"/>
</dbReference>
<dbReference type="InterPro" id="IPR003141">
    <property type="entry name" value="Pol/His_phosphatase_N"/>
</dbReference>
<keyword evidence="6" id="KW-0548">Nucleotidyltransferase</keyword>
<proteinExistence type="predicted"/>
<dbReference type="Pfam" id="PF14579">
    <property type="entry name" value="HHH_6"/>
    <property type="match status" value="1"/>
</dbReference>
<keyword evidence="5" id="KW-0808">Transferase</keyword>
<evidence type="ECO:0000256" key="3">
    <source>
        <dbReference type="ARBA" id="ARBA00019114"/>
    </source>
</evidence>
<dbReference type="InterPro" id="IPR040982">
    <property type="entry name" value="DNA_pol3_finger"/>
</dbReference>
<dbReference type="InterPro" id="IPR041931">
    <property type="entry name" value="DNA_pol3_alpha_thumb_dom"/>
</dbReference>
<dbReference type="Proteomes" id="UP000245539">
    <property type="component" value="Unassembled WGS sequence"/>
</dbReference>
<dbReference type="EMBL" id="QGKM01000078">
    <property type="protein sequence ID" value="PWQ92673.1"/>
    <property type="molecule type" value="Genomic_DNA"/>
</dbReference>
<dbReference type="EC" id="2.7.7.7" evidence="2"/>
<accession>A0A317C5M6</accession>
<gene>
    <name evidence="11" type="ORF">DKW60_19730</name>
</gene>
<dbReference type="PANTHER" id="PTHR32294:SF0">
    <property type="entry name" value="DNA POLYMERASE III SUBUNIT ALPHA"/>
    <property type="match status" value="1"/>
</dbReference>
<protein>
    <recommendedName>
        <fullName evidence="3">DNA polymerase III subunit alpha</fullName>
        <ecNumber evidence="2">2.7.7.7</ecNumber>
    </recommendedName>
</protein>
<evidence type="ECO:0000256" key="8">
    <source>
        <dbReference type="ARBA" id="ARBA00022932"/>
    </source>
</evidence>
<dbReference type="AlphaFoldDB" id="A0A317C5M6"/>
<dbReference type="InterPro" id="IPR011708">
    <property type="entry name" value="DNA_pol3_alpha_NTPase_dom"/>
</dbReference>
<comment type="caution">
    <text evidence="11">The sequence shown here is derived from an EMBL/GenBank/DDBJ whole genome shotgun (WGS) entry which is preliminary data.</text>
</comment>
<evidence type="ECO:0000313" key="11">
    <source>
        <dbReference type="EMBL" id="PWQ92673.1"/>
    </source>
</evidence>
<dbReference type="GO" id="GO:0008408">
    <property type="term" value="F:3'-5' exonuclease activity"/>
    <property type="evidence" value="ECO:0007669"/>
    <property type="project" value="InterPro"/>
</dbReference>
<dbReference type="GO" id="GO:0003887">
    <property type="term" value="F:DNA-directed DNA polymerase activity"/>
    <property type="evidence" value="ECO:0007669"/>
    <property type="project" value="UniProtKB-KW"/>
</dbReference>
<evidence type="ECO:0000256" key="7">
    <source>
        <dbReference type="ARBA" id="ARBA00022705"/>
    </source>
</evidence>
<comment type="subcellular location">
    <subcellularLocation>
        <location evidence="1">Cytoplasm</location>
    </subcellularLocation>
</comment>
<dbReference type="Pfam" id="PF01336">
    <property type="entry name" value="tRNA_anti-codon"/>
    <property type="match status" value="1"/>
</dbReference>
<dbReference type="SUPFAM" id="SSF89550">
    <property type="entry name" value="PHP domain-like"/>
    <property type="match status" value="1"/>
</dbReference>
<dbReference type="Gene3D" id="1.10.10.1600">
    <property type="entry name" value="Bacterial DNA polymerase III alpha subunit, thumb domain"/>
    <property type="match status" value="1"/>
</dbReference>
<name>A0A317C5M6_9GAMM</name>
<evidence type="ECO:0000313" key="12">
    <source>
        <dbReference type="Proteomes" id="UP000245539"/>
    </source>
</evidence>
<keyword evidence="12" id="KW-1185">Reference proteome</keyword>
<dbReference type="Gene3D" id="1.10.150.870">
    <property type="match status" value="1"/>
</dbReference>
<evidence type="ECO:0000256" key="4">
    <source>
        <dbReference type="ARBA" id="ARBA00022490"/>
    </source>
</evidence>
<dbReference type="InterPro" id="IPR049821">
    <property type="entry name" value="PolIIIA_DnaE1_PHP"/>
</dbReference>
<feature type="domain" description="Polymerase/histidinol phosphatase N-terminal" evidence="10">
    <location>
        <begin position="4"/>
        <end position="71"/>
    </location>
</feature>
<evidence type="ECO:0000256" key="5">
    <source>
        <dbReference type="ARBA" id="ARBA00022679"/>
    </source>
</evidence>
<keyword evidence="8" id="KW-0239">DNA-directed DNA polymerase</keyword>
<dbReference type="Pfam" id="PF02811">
    <property type="entry name" value="PHP"/>
    <property type="match status" value="1"/>
</dbReference>
<dbReference type="InterPro" id="IPR029460">
    <property type="entry name" value="DNAPol_HHH"/>
</dbReference>
<dbReference type="InterPro" id="IPR004365">
    <property type="entry name" value="NA-bd_OB_tRNA"/>
</dbReference>
<dbReference type="CDD" id="cd04485">
    <property type="entry name" value="DnaE_OBF"/>
    <property type="match status" value="1"/>
</dbReference>
<comment type="catalytic activity">
    <reaction evidence="9">
        <text>DNA(n) + a 2'-deoxyribonucleoside 5'-triphosphate = DNA(n+1) + diphosphate</text>
        <dbReference type="Rhea" id="RHEA:22508"/>
        <dbReference type="Rhea" id="RHEA-COMP:17339"/>
        <dbReference type="Rhea" id="RHEA-COMP:17340"/>
        <dbReference type="ChEBI" id="CHEBI:33019"/>
        <dbReference type="ChEBI" id="CHEBI:61560"/>
        <dbReference type="ChEBI" id="CHEBI:173112"/>
        <dbReference type="EC" id="2.7.7.7"/>
    </reaction>
</comment>
<organism evidence="11 12">
    <name type="scientific">Leucothrix pacifica</name>
    <dbReference type="NCBI Taxonomy" id="1247513"/>
    <lineage>
        <taxon>Bacteria</taxon>
        <taxon>Pseudomonadati</taxon>
        <taxon>Pseudomonadota</taxon>
        <taxon>Gammaproteobacteria</taxon>
        <taxon>Thiotrichales</taxon>
        <taxon>Thiotrichaceae</taxon>
        <taxon>Leucothrix</taxon>
    </lineage>
</organism>
<dbReference type="InterPro" id="IPR004013">
    <property type="entry name" value="PHP_dom"/>
</dbReference>